<reference evidence="2 3" key="1">
    <citation type="submission" date="2015-07" db="EMBL/GenBank/DDBJ databases">
        <title>Draft Genome Sequence of Komagataeibacter intermedius Strain AF2, Isolated from Kombucha Tea.</title>
        <authorList>
            <person name="Santos R.A."/>
            <person name="Berretta A.A."/>
            <person name="Barud H.S."/>
            <person name="Ribeiro S.J."/>
            <person name="Gonzalez-Garcia L.N."/>
            <person name="Zucchi T.D."/>
            <person name="Goldman G.H."/>
            <person name="Riano-Pachon D.M."/>
        </authorList>
    </citation>
    <scope>NUCLEOTIDE SEQUENCE [LARGE SCALE GENOMIC DNA]</scope>
    <source>
        <strain evidence="2 3">AF2</strain>
    </source>
</reference>
<accession>A0A0C1RYK9</accession>
<dbReference type="EMBL" id="JUFX02000042">
    <property type="protein sequence ID" value="KPH88347.1"/>
    <property type="molecule type" value="Genomic_DNA"/>
</dbReference>
<dbReference type="AlphaFoldDB" id="A0A0C1RYK9"/>
<name>A0A0C1RYK9_9PROT</name>
<dbReference type="Proteomes" id="UP000031553">
    <property type="component" value="Unassembled WGS sequence"/>
</dbReference>
<dbReference type="EMBL" id="JUFX02000021">
    <property type="protein sequence ID" value="KPH88607.1"/>
    <property type="molecule type" value="Genomic_DNA"/>
</dbReference>
<comment type="caution">
    <text evidence="2">The sequence shown here is derived from an EMBL/GenBank/DDBJ whole genome shotgun (WGS) entry which is preliminary data.</text>
</comment>
<evidence type="ECO:0000313" key="1">
    <source>
        <dbReference type="EMBL" id="KPH88347.1"/>
    </source>
</evidence>
<gene>
    <name evidence="2" type="ORF">GLUCOINTEAF2_0203768</name>
    <name evidence="1" type="ORF">GLUCOINTEAF2_0203860</name>
</gene>
<sequence>MPEAQCLRPLEEENENLKRLLVESVIEASKLEEQRIGNS</sequence>
<evidence type="ECO:0000313" key="3">
    <source>
        <dbReference type="Proteomes" id="UP000031553"/>
    </source>
</evidence>
<protein>
    <submittedName>
        <fullName evidence="2">Uncharacterized protein</fullName>
    </submittedName>
</protein>
<organism evidence="2 3">
    <name type="scientific">Komagataeibacter intermedius AF2</name>
    <dbReference type="NCBI Taxonomy" id="1458464"/>
    <lineage>
        <taxon>Bacteria</taxon>
        <taxon>Pseudomonadati</taxon>
        <taxon>Pseudomonadota</taxon>
        <taxon>Alphaproteobacteria</taxon>
        <taxon>Acetobacterales</taxon>
        <taxon>Acetobacteraceae</taxon>
        <taxon>Komagataeibacter</taxon>
    </lineage>
</organism>
<proteinExistence type="predicted"/>
<evidence type="ECO:0000313" key="2">
    <source>
        <dbReference type="EMBL" id="KPH88607.1"/>
    </source>
</evidence>